<dbReference type="EMBL" id="CAJNOQ010016628">
    <property type="protein sequence ID" value="CAF1384608.1"/>
    <property type="molecule type" value="Genomic_DNA"/>
</dbReference>
<dbReference type="EMBL" id="CAJOBA010006461">
    <property type="protein sequence ID" value="CAF3773468.1"/>
    <property type="molecule type" value="Genomic_DNA"/>
</dbReference>
<sequence>MRAVSNQKAEALTDAFRSTNVFHHIMQLMHSDLTSGTFKQLLSTVDTSTLATTPYSERTLDQNHPFGFQKTSTELDSFH</sequence>
<reference evidence="2" key="1">
    <citation type="submission" date="2021-02" db="EMBL/GenBank/DDBJ databases">
        <authorList>
            <person name="Nowell W R."/>
        </authorList>
    </citation>
    <scope>NUCLEOTIDE SEQUENCE</scope>
</reference>
<evidence type="ECO:0000313" key="2">
    <source>
        <dbReference type="EMBL" id="CAF1384608.1"/>
    </source>
</evidence>
<evidence type="ECO:0000313" key="4">
    <source>
        <dbReference type="EMBL" id="CAF4279802.1"/>
    </source>
</evidence>
<evidence type="ECO:0000313" key="3">
    <source>
        <dbReference type="EMBL" id="CAF3773468.1"/>
    </source>
</evidence>
<protein>
    <submittedName>
        <fullName evidence="2">Uncharacterized protein</fullName>
    </submittedName>
</protein>
<dbReference type="Proteomes" id="UP000681722">
    <property type="component" value="Unassembled WGS sequence"/>
</dbReference>
<dbReference type="EMBL" id="CAJNOK010006452">
    <property type="protein sequence ID" value="CAF1004154.1"/>
    <property type="molecule type" value="Genomic_DNA"/>
</dbReference>
<evidence type="ECO:0000313" key="1">
    <source>
        <dbReference type="EMBL" id="CAF1004154.1"/>
    </source>
</evidence>
<accession>A0A815JNI1</accession>
<keyword evidence="5" id="KW-1185">Reference proteome</keyword>
<dbReference type="Proteomes" id="UP000682733">
    <property type="component" value="Unassembled WGS sequence"/>
</dbReference>
<comment type="caution">
    <text evidence="2">The sequence shown here is derived from an EMBL/GenBank/DDBJ whole genome shotgun (WGS) entry which is preliminary data.</text>
</comment>
<name>A0A815JNI1_9BILA</name>
<evidence type="ECO:0000313" key="5">
    <source>
        <dbReference type="Proteomes" id="UP000663829"/>
    </source>
</evidence>
<dbReference type="Proteomes" id="UP000663829">
    <property type="component" value="Unassembled WGS sequence"/>
</dbReference>
<gene>
    <name evidence="2" type="ORF">GPM918_LOCUS32497</name>
    <name evidence="1" type="ORF">OVA965_LOCUS14713</name>
    <name evidence="4" type="ORF">SRO942_LOCUS33167</name>
    <name evidence="3" type="ORF">TMI583_LOCUS14717</name>
</gene>
<dbReference type="AlphaFoldDB" id="A0A815JNI1"/>
<proteinExistence type="predicted"/>
<dbReference type="EMBL" id="CAJOBC010082029">
    <property type="protein sequence ID" value="CAF4279802.1"/>
    <property type="molecule type" value="Genomic_DNA"/>
</dbReference>
<organism evidence="2 5">
    <name type="scientific">Didymodactylos carnosus</name>
    <dbReference type="NCBI Taxonomy" id="1234261"/>
    <lineage>
        <taxon>Eukaryota</taxon>
        <taxon>Metazoa</taxon>
        <taxon>Spiralia</taxon>
        <taxon>Gnathifera</taxon>
        <taxon>Rotifera</taxon>
        <taxon>Eurotatoria</taxon>
        <taxon>Bdelloidea</taxon>
        <taxon>Philodinida</taxon>
        <taxon>Philodinidae</taxon>
        <taxon>Didymodactylos</taxon>
    </lineage>
</organism>
<dbReference type="Proteomes" id="UP000677228">
    <property type="component" value="Unassembled WGS sequence"/>
</dbReference>